<gene>
    <name evidence="1" type="ORF">Zm00014a_012295</name>
</gene>
<dbReference type="EMBL" id="NCVQ01000009">
    <property type="protein sequence ID" value="PWZ11102.1"/>
    <property type="molecule type" value="Genomic_DNA"/>
</dbReference>
<sequence length="49" mass="5677">MARVRVSMLGFRLQREEKRVDIPDWYGSPTNTWRRVVAAVARSSRTRGG</sequence>
<accession>A0A3L6DQV7</accession>
<name>A0A3L6DQV7_MAIZE</name>
<evidence type="ECO:0000313" key="1">
    <source>
        <dbReference type="EMBL" id="PWZ11102.1"/>
    </source>
</evidence>
<organism evidence="1">
    <name type="scientific">Zea mays</name>
    <name type="common">Maize</name>
    <dbReference type="NCBI Taxonomy" id="4577"/>
    <lineage>
        <taxon>Eukaryota</taxon>
        <taxon>Viridiplantae</taxon>
        <taxon>Streptophyta</taxon>
        <taxon>Embryophyta</taxon>
        <taxon>Tracheophyta</taxon>
        <taxon>Spermatophyta</taxon>
        <taxon>Magnoliopsida</taxon>
        <taxon>Liliopsida</taxon>
        <taxon>Poales</taxon>
        <taxon>Poaceae</taxon>
        <taxon>PACMAD clade</taxon>
        <taxon>Panicoideae</taxon>
        <taxon>Andropogonodae</taxon>
        <taxon>Andropogoneae</taxon>
        <taxon>Tripsacinae</taxon>
        <taxon>Zea</taxon>
    </lineage>
</organism>
<comment type="caution">
    <text evidence="1">The sequence shown here is derived from an EMBL/GenBank/DDBJ whole genome shotgun (WGS) entry which is preliminary data.</text>
</comment>
<proteinExistence type="predicted"/>
<dbReference type="AlphaFoldDB" id="A0A3L6DQV7"/>
<reference evidence="1" key="1">
    <citation type="journal article" date="2018" name="Nat. Genet.">
        <title>Extensive intraspecific gene order and gene structural variations between Mo17 and other maize genomes.</title>
        <authorList>
            <person name="Sun S."/>
            <person name="Zhou Y."/>
            <person name="Chen J."/>
            <person name="Shi J."/>
            <person name="Zhao H."/>
            <person name="Zhao H."/>
            <person name="Song W."/>
            <person name="Zhang M."/>
            <person name="Cui Y."/>
            <person name="Dong X."/>
            <person name="Liu H."/>
            <person name="Ma X."/>
            <person name="Jiao Y."/>
            <person name="Wang B."/>
            <person name="Wei X."/>
            <person name="Stein J.C."/>
            <person name="Glaubitz J.C."/>
            <person name="Lu F."/>
            <person name="Yu G."/>
            <person name="Liang C."/>
            <person name="Fengler K."/>
            <person name="Li B."/>
            <person name="Rafalski A."/>
            <person name="Schnable P.S."/>
            <person name="Ware D.H."/>
            <person name="Buckler E.S."/>
            <person name="Lai J."/>
        </authorList>
    </citation>
    <scope>NUCLEOTIDE SEQUENCE [LARGE SCALE GENOMIC DNA]</scope>
    <source>
        <tissue evidence="1">Seedling</tissue>
    </source>
</reference>
<dbReference type="Proteomes" id="UP000251960">
    <property type="component" value="Chromosome 8"/>
</dbReference>
<protein>
    <submittedName>
        <fullName evidence="1">Uncharacterized protein</fullName>
    </submittedName>
</protein>